<feature type="coiled-coil region" evidence="1">
    <location>
        <begin position="853"/>
        <end position="908"/>
    </location>
</feature>
<accession>A0A2H6K958</accession>
<evidence type="ECO:0000256" key="1">
    <source>
        <dbReference type="SAM" id="Coils"/>
    </source>
</evidence>
<dbReference type="EMBL" id="BDSA01000001">
    <property type="protein sequence ID" value="GBE59489.1"/>
    <property type="molecule type" value="Genomic_DNA"/>
</dbReference>
<dbReference type="AlphaFoldDB" id="A0A2H6K958"/>
<comment type="caution">
    <text evidence="2">The sequence shown here is derived from an EMBL/GenBank/DDBJ whole genome shotgun (WGS) entry which is preliminary data.</text>
</comment>
<feature type="coiled-coil region" evidence="1">
    <location>
        <begin position="488"/>
        <end position="585"/>
    </location>
</feature>
<evidence type="ECO:0000313" key="3">
    <source>
        <dbReference type="Proteomes" id="UP000236319"/>
    </source>
</evidence>
<organism evidence="2 3">
    <name type="scientific">Babesia ovata</name>
    <dbReference type="NCBI Taxonomy" id="189622"/>
    <lineage>
        <taxon>Eukaryota</taxon>
        <taxon>Sar</taxon>
        <taxon>Alveolata</taxon>
        <taxon>Apicomplexa</taxon>
        <taxon>Aconoidasida</taxon>
        <taxon>Piroplasmida</taxon>
        <taxon>Babesiidae</taxon>
        <taxon>Babesia</taxon>
    </lineage>
</organism>
<evidence type="ECO:0000313" key="2">
    <source>
        <dbReference type="EMBL" id="GBE59489.1"/>
    </source>
</evidence>
<feature type="coiled-coil region" evidence="1">
    <location>
        <begin position="395"/>
        <end position="443"/>
    </location>
</feature>
<keyword evidence="1" id="KW-0175">Coiled coil</keyword>
<gene>
    <name evidence="2" type="ORF">BOVATA_009820</name>
</gene>
<keyword evidence="3" id="KW-1185">Reference proteome</keyword>
<dbReference type="GeneID" id="39873259"/>
<sequence length="1096" mass="125047">MDHNHRYRVILHGPSVWKGATRPPDADQQAPFIVAFEPQNDLVEMQQGTLELDDFFIDEITCTTQIFSIFFFEMQEQAVHAQQALSRSLDRLQTVYDIFQNTRVLEALEQALGSVHMPLEVVVSRTDLTGDEKGRASLNADKESYTIRMAVSQGLTSVTPETNLLEVVSQAVARKGALLNRVSISFYELPGNRATSVAQTPAHIGVSGIIGKSGKSTPRNLTRGTTPCARVGKAVVDLYSKRGLINPPTPWMSAPYNENVLVASSPVLKATVDSKQLEELLHQSDEGLRSVSQDQYIHEAELKNLNLPTESNNDLKEIPIEKVSLKVNGGLENQGFDFDDVRPPSSDRTNASGIANAVDMALQLFDTWNFDDYEVVKMPERVIQIPRSASRKVSIGADEEKVKKLENENKELHETNANRLQEIANLQNQIDELELDLRRQVDTVRLQHEIETAKLQEALKDRERVISEINTARSSADAGLSLESAREIQMLSKEIDSVTEEKQGLLKQVQLMTAERNKMADELDSLKARISEVTSMENAVKQIQVEKEGQMAVMRDFIGKLKMEKESMASDLNKYRRENKKLGSELKHAKFVEEQLKDTLKRFEVDVSHLNDTEYELKASKAVLKEKDGEIKTLKLDVERLNDERAKAELTLNDFRKQLSEVTEKARNLQEELYAERKISLEQKETIKNLEATKCALEMEIQDGETMKEKLRHDKSEAVDRYLKEKIKHDCLLREHDLKSNRLSGQVKELSTKLNLMAHKYDQLRGEYASHLIRSSIRSSLAERKIESDKETAVGLMNTVLKSKAELARKRCQLRLMAKALQMPSDTTDKDILSELRKPRTLDSLTQQKIKNYEKLKAAYSKLKTEKDEQAKLLETKTSAYNKYVRRHDQLHEENRRLITALASEREKLSAMEMDAKRQIRDEVIKVNEDKRLLHAKQCELMMENQVLKQEVGMLKQQVALQLDSFDIDRKESIRSYRYESLDGNKLVIKKLSNMSNVLGSGDVKHGGIRCRISDTTFEDDLSIDCSGSVDFDRQRTIEKPYIAGSPCAYKDTRASFYSRKATLEKMRTRQQLKEDYRPDGIYGENGIRNRHPWVF</sequence>
<dbReference type="OrthoDB" id="10255522at2759"/>
<dbReference type="RefSeq" id="XP_028865732.1">
    <property type="nucleotide sequence ID" value="XM_029009899.1"/>
</dbReference>
<reference evidence="2 3" key="1">
    <citation type="journal article" date="2017" name="BMC Genomics">
        <title>Whole-genome assembly of Babesia ovata and comparative genomics between closely related pathogens.</title>
        <authorList>
            <person name="Yamagishi J."/>
            <person name="Asada M."/>
            <person name="Hakimi H."/>
            <person name="Tanaka T.Q."/>
            <person name="Sugimoto C."/>
            <person name="Kawazu S."/>
        </authorList>
    </citation>
    <scope>NUCLEOTIDE SEQUENCE [LARGE SCALE GENOMIC DNA]</scope>
    <source>
        <strain evidence="2 3">Miyake</strain>
    </source>
</reference>
<proteinExistence type="predicted"/>
<feature type="coiled-coil region" evidence="1">
    <location>
        <begin position="624"/>
        <end position="672"/>
    </location>
</feature>
<protein>
    <submittedName>
        <fullName evidence="2">Centromere-associated E, putative</fullName>
    </submittedName>
</protein>
<dbReference type="VEuPathDB" id="PiroplasmaDB:BOVATA_009820"/>
<name>A0A2H6K958_9APIC</name>
<dbReference type="Proteomes" id="UP000236319">
    <property type="component" value="Unassembled WGS sequence"/>
</dbReference>